<geneLocation type="plasmid" evidence="2 3">
    <name>unnamed1</name>
</geneLocation>
<feature type="domain" description="Wadjet protein JetD C-terminal" evidence="1">
    <location>
        <begin position="267"/>
        <end position="424"/>
    </location>
</feature>
<evidence type="ECO:0000259" key="1">
    <source>
        <dbReference type="Pfam" id="PF09983"/>
    </source>
</evidence>
<name>A0A7Z2VSU0_9BACL</name>
<dbReference type="Proteomes" id="UP000502248">
    <property type="component" value="Plasmid unnamed1"/>
</dbReference>
<dbReference type="GO" id="GO:0003677">
    <property type="term" value="F:DNA binding"/>
    <property type="evidence" value="ECO:0007669"/>
    <property type="project" value="InterPro"/>
</dbReference>
<gene>
    <name evidence="2" type="ORF">HH215_35250</name>
</gene>
<protein>
    <recommendedName>
        <fullName evidence="1">Wadjet protein JetD C-terminal domain-containing protein</fullName>
    </recommendedName>
</protein>
<dbReference type="KEGG" id="cheb:HH215_35250"/>
<organism evidence="2 3">
    <name type="scientific">Cohnella herbarum</name>
    <dbReference type="NCBI Taxonomy" id="2728023"/>
    <lineage>
        <taxon>Bacteria</taxon>
        <taxon>Bacillati</taxon>
        <taxon>Bacillota</taxon>
        <taxon>Bacilli</taxon>
        <taxon>Bacillales</taxon>
        <taxon>Paenibacillaceae</taxon>
        <taxon>Cohnella</taxon>
    </lineage>
</organism>
<dbReference type="RefSeq" id="WP_169284731.1">
    <property type="nucleotide sequence ID" value="NZ_CP051681.1"/>
</dbReference>
<dbReference type="AlphaFoldDB" id="A0A7Z2VSU0"/>
<dbReference type="EMBL" id="CP051681">
    <property type="protein sequence ID" value="QJD88513.1"/>
    <property type="molecule type" value="Genomic_DNA"/>
</dbReference>
<keyword evidence="2" id="KW-0614">Plasmid</keyword>
<dbReference type="Gene3D" id="3.40.1360.10">
    <property type="match status" value="1"/>
</dbReference>
<proteinExistence type="predicted"/>
<evidence type="ECO:0000313" key="3">
    <source>
        <dbReference type="Proteomes" id="UP000502248"/>
    </source>
</evidence>
<dbReference type="SUPFAM" id="SSF56726">
    <property type="entry name" value="DNA topoisomerase IV, alpha subunit"/>
    <property type="match status" value="1"/>
</dbReference>
<dbReference type="Pfam" id="PF09983">
    <property type="entry name" value="JetD_C"/>
    <property type="match status" value="1"/>
</dbReference>
<dbReference type="InterPro" id="IPR036078">
    <property type="entry name" value="Spo11/TopoVI_A_sf"/>
</dbReference>
<keyword evidence="3" id="KW-1185">Reference proteome</keyword>
<dbReference type="GO" id="GO:0005694">
    <property type="term" value="C:chromosome"/>
    <property type="evidence" value="ECO:0007669"/>
    <property type="project" value="InterPro"/>
</dbReference>
<accession>A0A7Z2VSU0</accession>
<dbReference type="InterPro" id="IPR024534">
    <property type="entry name" value="JetD_C"/>
</dbReference>
<sequence length="433" mass="50504">MQIESDRLEEAFKQHFSRKLLSTLLEKYEQSQSFQSGEPGKQRPQLVMSKSPFNSDYTDEMDFMKRQWMNEILIDLEYKGIISLRWGKFSNFQEVERIYLNWDMLVEAYSLSGRMSLRKKLNRLREIFEPLVQHPWAWVADWGERVRAGLLEGKTSYLDLDNPSGYVDLVRTLLQLSKLDGKVVSLRLFSQQLFQDSKHLEREVLKRLLNVVKQASGEQRETDEEWLDFIGLTRNPQYVYLCGPLRARSKSGGWISTEELMGGVGLSRQTVELINDMTTDARRIITIENLSSYHQWVEQRELYAAEELIIYTGGFPHRLLQHFLKMLSNAVDKGDKPIPIMHWGDIDLGGIRIFEFIKTRLFPSLEPIWMNSAVLLNYERQAASVSDEYASRIQAALDDPGYAAWIPVMQTMLERRIRLEQESITEIELSSED</sequence>
<reference evidence="2 3" key="1">
    <citation type="submission" date="2020-04" db="EMBL/GenBank/DDBJ databases">
        <title>Genome sequencing of novel species.</title>
        <authorList>
            <person name="Heo J."/>
            <person name="Kim S.-J."/>
            <person name="Kim J.-S."/>
            <person name="Hong S.-B."/>
            <person name="Kwon S.-W."/>
        </authorList>
    </citation>
    <scope>NUCLEOTIDE SEQUENCE [LARGE SCALE GENOMIC DNA]</scope>
    <source>
        <strain evidence="2 3">MFER-1</strain>
        <plasmid evidence="2 3">unnamed1</plasmid>
    </source>
</reference>
<evidence type="ECO:0000313" key="2">
    <source>
        <dbReference type="EMBL" id="QJD88513.1"/>
    </source>
</evidence>